<dbReference type="EMBL" id="JX096737">
    <property type="protein sequence ID" value="AFP49990.1"/>
    <property type="molecule type" value="mRNA"/>
</dbReference>
<feature type="signal peptide" evidence="1">
    <location>
        <begin position="1"/>
        <end position="23"/>
    </location>
</feature>
<accession>J7FPZ1</accession>
<gene>
    <name evidence="2" type="primary">Def</name>
</gene>
<sequence>MRTMIVFTVFILLAAMFLQDVDAENGCPNHYACRHYCRYAVGCRDGHCDNNLSCLCNYCWAKARRSIQE</sequence>
<name>J7FPZ1_RUDPH</name>
<dbReference type="AlphaFoldDB" id="J7FPZ1"/>
<organism evidence="2">
    <name type="scientific">Ruditapes philippinarum</name>
    <name type="common">Japanese carpet shell</name>
    <name type="synonym">Venerupis philippinarum</name>
    <dbReference type="NCBI Taxonomy" id="129788"/>
    <lineage>
        <taxon>Eukaryota</taxon>
        <taxon>Metazoa</taxon>
        <taxon>Spiralia</taxon>
        <taxon>Lophotrochozoa</taxon>
        <taxon>Mollusca</taxon>
        <taxon>Bivalvia</taxon>
        <taxon>Autobranchia</taxon>
        <taxon>Heteroconchia</taxon>
        <taxon>Euheterodonta</taxon>
        <taxon>Imparidentia</taxon>
        <taxon>Neoheterodontei</taxon>
        <taxon>Venerida</taxon>
        <taxon>Veneroidea</taxon>
        <taxon>Veneridae</taxon>
        <taxon>Ruditapes</taxon>
    </lineage>
</organism>
<protein>
    <submittedName>
        <fullName evidence="2">Defensin</fullName>
    </submittedName>
</protein>
<reference evidence="2" key="1">
    <citation type="journal article" date="2015" name="Fish Shellfish Immunol.">
        <title>Molecular diversity and evolution of defensins in the manila clam Ruditapes philippinarum.</title>
        <authorList>
            <person name="Wang Q."/>
            <person name="Zhang L."/>
            <person name="Yang D."/>
            <person name="Yu Q."/>
            <person name="Li F."/>
            <person name="Cong M."/>
            <person name="Ji C."/>
            <person name="Wu H."/>
            <person name="Zhao J."/>
        </authorList>
    </citation>
    <scope>NUCLEOTIDE SEQUENCE</scope>
    <source>
        <strain evidence="2">DHB6</strain>
    </source>
</reference>
<proteinExistence type="evidence at transcript level"/>
<evidence type="ECO:0000313" key="2">
    <source>
        <dbReference type="EMBL" id="AFP49990.1"/>
    </source>
</evidence>
<keyword evidence="1" id="KW-0732">Signal</keyword>
<evidence type="ECO:0000256" key="1">
    <source>
        <dbReference type="SAM" id="SignalP"/>
    </source>
</evidence>
<feature type="chain" id="PRO_5003792370" evidence="1">
    <location>
        <begin position="24"/>
        <end position="69"/>
    </location>
</feature>